<evidence type="ECO:0000313" key="1">
    <source>
        <dbReference type="EMBL" id="KAK4064740.1"/>
    </source>
</evidence>
<evidence type="ECO:0000313" key="2">
    <source>
        <dbReference type="Proteomes" id="UP001273209"/>
    </source>
</evidence>
<proteinExistence type="predicted"/>
<reference evidence="1" key="1">
    <citation type="submission" date="2023-11" db="EMBL/GenBank/DDBJ databases">
        <title>The genome sequences of three competitors of mushroom-forming fungi.</title>
        <authorList>
            <person name="Beijen E."/>
            <person name="Ohm R.A."/>
        </authorList>
    </citation>
    <scope>NUCLEOTIDE SEQUENCE</scope>
    <source>
        <strain evidence="1">CBS 100526</strain>
    </source>
</reference>
<dbReference type="Proteomes" id="UP001273209">
    <property type="component" value="Unassembled WGS sequence"/>
</dbReference>
<name>A0AAE1IB63_9HYPO</name>
<protein>
    <submittedName>
        <fullName evidence="1">Uncharacterized protein</fullName>
    </submittedName>
</protein>
<dbReference type="AlphaFoldDB" id="A0AAE1IB63"/>
<dbReference type="GeneID" id="87923732"/>
<gene>
    <name evidence="1" type="ORF">Triagg1_8927</name>
</gene>
<comment type="caution">
    <text evidence="1">The sequence shown here is derived from an EMBL/GenBank/DDBJ whole genome shotgun (WGS) entry which is preliminary data.</text>
</comment>
<dbReference type="RefSeq" id="XP_062752049.1">
    <property type="nucleotide sequence ID" value="XM_062903828.1"/>
</dbReference>
<organism evidence="1 2">
    <name type="scientific">Trichoderma aggressivum f. europaeum</name>
    <dbReference type="NCBI Taxonomy" id="173218"/>
    <lineage>
        <taxon>Eukaryota</taxon>
        <taxon>Fungi</taxon>
        <taxon>Dikarya</taxon>
        <taxon>Ascomycota</taxon>
        <taxon>Pezizomycotina</taxon>
        <taxon>Sordariomycetes</taxon>
        <taxon>Hypocreomycetidae</taxon>
        <taxon>Hypocreales</taxon>
        <taxon>Hypocreaceae</taxon>
        <taxon>Trichoderma</taxon>
    </lineage>
</organism>
<keyword evidence="2" id="KW-1185">Reference proteome</keyword>
<accession>A0AAE1IB63</accession>
<dbReference type="EMBL" id="JAWRVG010000047">
    <property type="protein sequence ID" value="KAK4064740.1"/>
    <property type="molecule type" value="Genomic_DNA"/>
</dbReference>
<sequence length="217" mass="24587">MTEGGEEEEADEQLLALLAAFQRTATEHGKESYYGEMITELMYEKASRTLVLPSRCRAFVSSADVRVLLLNRFCSFSDRFAVWRLKQGGWRIPVESPECPLRTDRGQWPCAAEALEFATGHEETETIAKVYRNYEMGNHRHETGTKELLTVGATRPLFNCETFSATPRFAFAHFSPLFPSPTCDETNAHQISKSLAPTPMQRVVLWQVFANLCDPSR</sequence>